<protein>
    <submittedName>
        <fullName evidence="1">Uncharacterized protein</fullName>
    </submittedName>
</protein>
<name>A0AAD6VEB7_9AGAR</name>
<proteinExistence type="predicted"/>
<dbReference type="Proteomes" id="UP001219525">
    <property type="component" value="Unassembled WGS sequence"/>
</dbReference>
<dbReference type="AlphaFoldDB" id="A0AAD6VEB7"/>
<organism evidence="1 2">
    <name type="scientific">Mycena pura</name>
    <dbReference type="NCBI Taxonomy" id="153505"/>
    <lineage>
        <taxon>Eukaryota</taxon>
        <taxon>Fungi</taxon>
        <taxon>Dikarya</taxon>
        <taxon>Basidiomycota</taxon>
        <taxon>Agaricomycotina</taxon>
        <taxon>Agaricomycetes</taxon>
        <taxon>Agaricomycetidae</taxon>
        <taxon>Agaricales</taxon>
        <taxon>Marasmiineae</taxon>
        <taxon>Mycenaceae</taxon>
        <taxon>Mycena</taxon>
    </lineage>
</organism>
<comment type="caution">
    <text evidence="1">The sequence shown here is derived from an EMBL/GenBank/DDBJ whole genome shotgun (WGS) entry which is preliminary data.</text>
</comment>
<reference evidence="1" key="1">
    <citation type="submission" date="2023-03" db="EMBL/GenBank/DDBJ databases">
        <title>Massive genome expansion in bonnet fungi (Mycena s.s.) driven by repeated elements and novel gene families across ecological guilds.</title>
        <authorList>
            <consortium name="Lawrence Berkeley National Laboratory"/>
            <person name="Harder C.B."/>
            <person name="Miyauchi S."/>
            <person name="Viragh M."/>
            <person name="Kuo A."/>
            <person name="Thoen E."/>
            <person name="Andreopoulos B."/>
            <person name="Lu D."/>
            <person name="Skrede I."/>
            <person name="Drula E."/>
            <person name="Henrissat B."/>
            <person name="Morin E."/>
            <person name="Kohler A."/>
            <person name="Barry K."/>
            <person name="LaButti K."/>
            <person name="Morin E."/>
            <person name="Salamov A."/>
            <person name="Lipzen A."/>
            <person name="Mereny Z."/>
            <person name="Hegedus B."/>
            <person name="Baldrian P."/>
            <person name="Stursova M."/>
            <person name="Weitz H."/>
            <person name="Taylor A."/>
            <person name="Grigoriev I.V."/>
            <person name="Nagy L.G."/>
            <person name="Martin F."/>
            <person name="Kauserud H."/>
        </authorList>
    </citation>
    <scope>NUCLEOTIDE SEQUENCE</scope>
    <source>
        <strain evidence="1">9144</strain>
    </source>
</reference>
<evidence type="ECO:0000313" key="1">
    <source>
        <dbReference type="EMBL" id="KAJ7208861.1"/>
    </source>
</evidence>
<evidence type="ECO:0000313" key="2">
    <source>
        <dbReference type="Proteomes" id="UP001219525"/>
    </source>
</evidence>
<gene>
    <name evidence="1" type="ORF">GGX14DRAFT_395478</name>
</gene>
<dbReference type="EMBL" id="JARJCW010000032">
    <property type="protein sequence ID" value="KAJ7208861.1"/>
    <property type="molecule type" value="Genomic_DNA"/>
</dbReference>
<accession>A0AAD6VEB7</accession>
<keyword evidence="2" id="KW-1185">Reference proteome</keyword>
<sequence length="236" mass="25598">MSMEVPVFAYFSRLRVKIWCRAPAGTKPGVDTAHVPRSQLGPKSIAILHQCDVYAYLAVNKTDARAGLAVDKGAVPRSPGYRVPRHDTCNARDGAWQVPLESLPDADSWAQLQPAGWQGAGPASVTVGILLGPRSTSGRVHHTRGKAAQIISTAFLQPPDQGTVKVPPLPPNWRQLAPGAAEILPPLATDCRQVWAALLSRCRPLRRPSLPPFPQPSIPQWDRATYPINSVQNIQP</sequence>